<dbReference type="GO" id="GO:0016829">
    <property type="term" value="F:lyase activity"/>
    <property type="evidence" value="ECO:0007669"/>
    <property type="project" value="UniProtKB-KW"/>
</dbReference>
<protein>
    <submittedName>
        <fullName evidence="8">Polysaccharide lyase 8 family protein</fullName>
    </submittedName>
</protein>
<accession>A0ABN0VH05</accession>
<reference evidence="8 9" key="1">
    <citation type="journal article" date="2019" name="Int. J. Syst. Evol. Microbiol.">
        <title>The Global Catalogue of Microorganisms (GCM) 10K type strain sequencing project: providing services to taxonomists for standard genome sequencing and annotation.</title>
        <authorList>
            <consortium name="The Broad Institute Genomics Platform"/>
            <consortium name="The Broad Institute Genome Sequencing Center for Infectious Disease"/>
            <person name="Wu L."/>
            <person name="Ma J."/>
        </authorList>
    </citation>
    <scope>NUCLEOTIDE SEQUENCE [LARGE SCALE GENOMIC DNA]</scope>
    <source>
        <strain evidence="8 9">JCM 4505</strain>
    </source>
</reference>
<dbReference type="InterPro" id="IPR004103">
    <property type="entry name" value="Lyase_8_C"/>
</dbReference>
<evidence type="ECO:0000259" key="6">
    <source>
        <dbReference type="Pfam" id="PF02884"/>
    </source>
</evidence>
<organism evidence="8 9">
    <name type="scientific">Streptomyces polychromogenes</name>
    <dbReference type="NCBI Taxonomy" id="67342"/>
    <lineage>
        <taxon>Bacteria</taxon>
        <taxon>Bacillati</taxon>
        <taxon>Actinomycetota</taxon>
        <taxon>Actinomycetes</taxon>
        <taxon>Kitasatosporales</taxon>
        <taxon>Streptomycetaceae</taxon>
        <taxon>Streptomyces</taxon>
    </lineage>
</organism>
<evidence type="ECO:0000256" key="1">
    <source>
        <dbReference type="ARBA" id="ARBA00006699"/>
    </source>
</evidence>
<dbReference type="SUPFAM" id="SSF74650">
    <property type="entry name" value="Galactose mutarotase-like"/>
    <property type="match status" value="1"/>
</dbReference>
<keyword evidence="2" id="KW-0732">Signal</keyword>
<gene>
    <name evidence="8" type="ORF">GCM10010302_44200</name>
</gene>
<dbReference type="PANTHER" id="PTHR38481:SF1">
    <property type="entry name" value="HYALURONATE LYASE"/>
    <property type="match status" value="1"/>
</dbReference>
<dbReference type="Proteomes" id="UP001501867">
    <property type="component" value="Unassembled WGS sequence"/>
</dbReference>
<evidence type="ECO:0000259" key="7">
    <source>
        <dbReference type="Pfam" id="PF08124"/>
    </source>
</evidence>
<comment type="caution">
    <text evidence="8">The sequence shown here is derived from an EMBL/GenBank/DDBJ whole genome shotgun (WGS) entry which is preliminary data.</text>
</comment>
<proteinExistence type="inferred from homology"/>
<dbReference type="SUPFAM" id="SSF49863">
    <property type="entry name" value="Hyaluronate lyase-like, C-terminal domain"/>
    <property type="match status" value="1"/>
</dbReference>
<evidence type="ECO:0000313" key="9">
    <source>
        <dbReference type="Proteomes" id="UP001501867"/>
    </source>
</evidence>
<dbReference type="InterPro" id="IPR012970">
    <property type="entry name" value="Lyase_8_alpha_N"/>
</dbReference>
<dbReference type="InterPro" id="IPR038970">
    <property type="entry name" value="Lyase_8"/>
</dbReference>
<dbReference type="EMBL" id="BAAABV010000021">
    <property type="protein sequence ID" value="GAA0300783.1"/>
    <property type="molecule type" value="Genomic_DNA"/>
</dbReference>
<dbReference type="InterPro" id="IPR008929">
    <property type="entry name" value="Chondroitin_lyas"/>
</dbReference>
<evidence type="ECO:0000256" key="2">
    <source>
        <dbReference type="ARBA" id="ARBA00022729"/>
    </source>
</evidence>
<dbReference type="Pfam" id="PF08124">
    <property type="entry name" value="Lyase_8_N"/>
    <property type="match status" value="1"/>
</dbReference>
<evidence type="ECO:0000256" key="3">
    <source>
        <dbReference type="ARBA" id="ARBA00023239"/>
    </source>
</evidence>
<dbReference type="InterPro" id="IPR003159">
    <property type="entry name" value="Lyase_8_central_dom"/>
</dbReference>
<evidence type="ECO:0000313" key="8">
    <source>
        <dbReference type="EMBL" id="GAA0300783.1"/>
    </source>
</evidence>
<name>A0ABN0VH05_9ACTN</name>
<dbReference type="Pfam" id="PF02278">
    <property type="entry name" value="Lyase_8"/>
    <property type="match status" value="1"/>
</dbReference>
<dbReference type="InterPro" id="IPR011013">
    <property type="entry name" value="Gal_mutarotase_sf_dom"/>
</dbReference>
<evidence type="ECO:0000259" key="5">
    <source>
        <dbReference type="Pfam" id="PF02278"/>
    </source>
</evidence>
<dbReference type="InterPro" id="IPR014718">
    <property type="entry name" value="GH-type_carb-bd"/>
</dbReference>
<dbReference type="SUPFAM" id="SSF48230">
    <property type="entry name" value="Chondroitin AC/alginate lyase"/>
    <property type="match status" value="1"/>
</dbReference>
<keyword evidence="3 8" id="KW-0456">Lyase</keyword>
<dbReference type="PANTHER" id="PTHR38481">
    <property type="entry name" value="HYALURONATE LYASE"/>
    <property type="match status" value="1"/>
</dbReference>
<sequence>MEEPVDVTRRRLLNALSAAGVAPVLRGRPKEPAAGADAACARLLANLAGLLAGTAASNRRPETRGLLDGIARAARRDLAALDGARGRELFAGLPLGDSEARLEESYRRLFGIALATRVPGGRRRPAAFAGVTAVRLRVLDGLVRLYDEHYGERAPQSYGNWFPWEIGIPRHAGRTLALLAPEAAARYPRLAAAYVAAMDRRLGHGAGGDVDLDSRFHTAANLADITTNRMVQGALLGDPARIRKAVADQLTVFAPLDPYAPVHGVTDGFHRDGSFVQHGSVASTGSYGTALLTRVVEALSLLDGTGLGPGPEAVAAVEGWVRDGFAPLVFEGWLTETVKGRALTRPQGGYADTRAVCEAVLGLSALTTGERARALGAYAKHLGAACRVDGDPAAFVSPLSFARYAGLLADPSVRAADLAPRRGSFAFNAMDRTVHRRPGYAFALARSSTRTSKYEYLNGENLMPWFQGNGTHRLYLSGEDQGPGHDVGHYATVSPYGLPGVSAPVERRRTVPELYGGALYYDDPSHPLAFTASSESQNAYVYFPRATAAWSGGTVLGAYGVAGLVQSDDAAFRDRALLPSGFAVYRDATATKSWFLFDEEIVVLAADVGDRAGRAVTTTVDARTSDPGDRILLTGATRDGRPYEGPGAGPAPDGLRWLRHADLTRGTAVGYLFLDAPPLRVTLGLVTGSPRTLRLANPAGPVTRRVFTAAFERPAGAPPLCAAWALVPQADEDRMRGYGKRGGPLRVLANTARLQAVAHTGLGLVAANCFAPGAHGTAGLRVDGPASVIVAYRPPEADPGTVRVAVSDPTTERAAVGLLLPGRWLRAVAGDPRVRVRPARTGTLLEVDTRRAYGRSLTVTLRPGTRTPAPGPRRPARGGS</sequence>
<dbReference type="Gene3D" id="2.60.220.10">
    <property type="entry name" value="Polysaccharide lyase family 8-like, C-terminal"/>
    <property type="match status" value="1"/>
</dbReference>
<feature type="domain" description="Polysaccharide lyase family 8 C-terminal" evidence="6">
    <location>
        <begin position="746"/>
        <end position="816"/>
    </location>
</feature>
<feature type="domain" description="Polysaccharide lyase 8 N-terminal alpha-helical" evidence="7">
    <location>
        <begin position="64"/>
        <end position="361"/>
    </location>
</feature>
<feature type="domain" description="Polysaccharide lyase family 8 central" evidence="5">
    <location>
        <begin position="426"/>
        <end position="730"/>
    </location>
</feature>
<dbReference type="InterPro" id="IPR006311">
    <property type="entry name" value="TAT_signal"/>
</dbReference>
<dbReference type="PROSITE" id="PS51318">
    <property type="entry name" value="TAT"/>
    <property type="match status" value="1"/>
</dbReference>
<feature type="region of interest" description="Disordered" evidence="4">
    <location>
        <begin position="861"/>
        <end position="880"/>
    </location>
</feature>
<keyword evidence="9" id="KW-1185">Reference proteome</keyword>
<dbReference type="Gene3D" id="1.50.10.100">
    <property type="entry name" value="Chondroitin AC/alginate lyase"/>
    <property type="match status" value="1"/>
</dbReference>
<dbReference type="Gene3D" id="2.70.98.10">
    <property type="match status" value="1"/>
</dbReference>
<dbReference type="Pfam" id="PF02884">
    <property type="entry name" value="Lyase_8_C"/>
    <property type="match status" value="1"/>
</dbReference>
<dbReference type="InterPro" id="IPR011071">
    <property type="entry name" value="Lyase_8-like_C"/>
</dbReference>
<evidence type="ECO:0000256" key="4">
    <source>
        <dbReference type="SAM" id="MobiDB-lite"/>
    </source>
</evidence>
<comment type="similarity">
    <text evidence="1">Belongs to the polysaccharide lyase 8 family.</text>
</comment>